<feature type="domain" description="Peptidase S11 D-alanyl-D-alanine carboxypeptidase A N-terminal" evidence="10">
    <location>
        <begin position="70"/>
        <end position="292"/>
    </location>
</feature>
<dbReference type="GO" id="GO:0009002">
    <property type="term" value="F:serine-type D-Ala-D-Ala carboxypeptidase activity"/>
    <property type="evidence" value="ECO:0007669"/>
    <property type="project" value="InterPro"/>
</dbReference>
<evidence type="ECO:0000256" key="7">
    <source>
        <dbReference type="PIRSR" id="PIRSR618044-1"/>
    </source>
</evidence>
<keyword evidence="3" id="KW-0378">Hydrolase</keyword>
<evidence type="ECO:0000256" key="2">
    <source>
        <dbReference type="ARBA" id="ARBA00022729"/>
    </source>
</evidence>
<dbReference type="GO" id="GO:0009252">
    <property type="term" value="P:peptidoglycan biosynthetic process"/>
    <property type="evidence" value="ECO:0007669"/>
    <property type="project" value="UniProtKB-KW"/>
</dbReference>
<feature type="active site" description="Proton acceptor" evidence="7">
    <location>
        <position position="105"/>
    </location>
</feature>
<evidence type="ECO:0000313" key="11">
    <source>
        <dbReference type="EMBL" id="PIP61056.1"/>
    </source>
</evidence>
<dbReference type="InterPro" id="IPR018044">
    <property type="entry name" value="Peptidase_S11"/>
</dbReference>
<gene>
    <name evidence="11" type="ORF">COW99_06060</name>
</gene>
<dbReference type="Gene3D" id="3.40.710.10">
    <property type="entry name" value="DD-peptidase/beta-lactamase superfamily"/>
    <property type="match status" value="1"/>
</dbReference>
<comment type="similarity">
    <text evidence="1 9">Belongs to the peptidase S11 family.</text>
</comment>
<organism evidence="11 12">
    <name type="scientific">Candidatus Roizmanbacteria bacterium CG22_combo_CG10-13_8_21_14_all_38_20</name>
    <dbReference type="NCBI Taxonomy" id="1974862"/>
    <lineage>
        <taxon>Bacteria</taxon>
        <taxon>Candidatus Roizmaniibacteriota</taxon>
    </lineage>
</organism>
<dbReference type="Proteomes" id="UP000231246">
    <property type="component" value="Unassembled WGS sequence"/>
</dbReference>
<evidence type="ECO:0000313" key="12">
    <source>
        <dbReference type="Proteomes" id="UP000231246"/>
    </source>
</evidence>
<comment type="caution">
    <text evidence="11">The sequence shown here is derived from an EMBL/GenBank/DDBJ whole genome shotgun (WGS) entry which is preliminary data.</text>
</comment>
<dbReference type="EMBL" id="PCTA01000035">
    <property type="protein sequence ID" value="PIP61056.1"/>
    <property type="molecule type" value="Genomic_DNA"/>
</dbReference>
<dbReference type="Pfam" id="PF00768">
    <property type="entry name" value="Peptidase_S11"/>
    <property type="match status" value="1"/>
</dbReference>
<evidence type="ECO:0000256" key="1">
    <source>
        <dbReference type="ARBA" id="ARBA00007164"/>
    </source>
</evidence>
<dbReference type="AlphaFoldDB" id="A0A2H0BTP4"/>
<evidence type="ECO:0000256" key="8">
    <source>
        <dbReference type="PIRSR" id="PIRSR618044-2"/>
    </source>
</evidence>
<dbReference type="PANTHER" id="PTHR21581">
    <property type="entry name" value="D-ALANYL-D-ALANINE CARBOXYPEPTIDASE"/>
    <property type="match status" value="1"/>
</dbReference>
<dbReference type="PANTHER" id="PTHR21581:SF6">
    <property type="entry name" value="TRAFFICKING PROTEIN PARTICLE COMPLEX SUBUNIT 12"/>
    <property type="match status" value="1"/>
</dbReference>
<evidence type="ECO:0000256" key="3">
    <source>
        <dbReference type="ARBA" id="ARBA00022801"/>
    </source>
</evidence>
<keyword evidence="4" id="KW-0133">Cell shape</keyword>
<dbReference type="GO" id="GO:0071555">
    <property type="term" value="P:cell wall organization"/>
    <property type="evidence" value="ECO:0007669"/>
    <property type="project" value="UniProtKB-KW"/>
</dbReference>
<dbReference type="GO" id="GO:0006508">
    <property type="term" value="P:proteolysis"/>
    <property type="evidence" value="ECO:0007669"/>
    <property type="project" value="InterPro"/>
</dbReference>
<keyword evidence="2" id="KW-0732">Signal</keyword>
<keyword evidence="6" id="KW-0961">Cell wall biogenesis/degradation</keyword>
<name>A0A2H0BTP4_9BACT</name>
<dbReference type="InterPro" id="IPR012338">
    <property type="entry name" value="Beta-lactam/transpept-like"/>
</dbReference>
<dbReference type="SUPFAM" id="SSF56601">
    <property type="entry name" value="beta-lactamase/transpeptidase-like"/>
    <property type="match status" value="1"/>
</dbReference>
<accession>A0A2H0BTP4</accession>
<protein>
    <recommendedName>
        <fullName evidence="10">Peptidase S11 D-alanyl-D-alanine carboxypeptidase A N-terminal domain-containing protein</fullName>
    </recommendedName>
</protein>
<sequence length="320" mass="35398">MVKKPKKHWREHLRFDQYFLIFTVSLFFLVYPGENKYTQTPLVNAVGAVVDSLPEFEPSLLPQKKSWLPDPEVSARAAYIYEPDAGLVLYDKNANQKLAPASTTKLITALVALDYYQLDDVIEVRGLATDGKTMELFYGERMSVENLLYGALVHSANDAAFVLADNYPGGVDAFVIKMNEKGKELGLENSSFANPIGYDHPDQYVTARDLAILGLYVLNNPTLAHMVGTKAITVADASYTYFHDLATVNELLGEIPGVAGVKTGFTAEAGENLVTTVSRNGQKVMLVVLGSKDRFADTRVLIDWVFNGFEWSPIQSTLDQ</sequence>
<reference evidence="11 12" key="1">
    <citation type="submission" date="2017-09" db="EMBL/GenBank/DDBJ databases">
        <title>Depth-based differentiation of microbial function through sediment-hosted aquifers and enrichment of novel symbionts in the deep terrestrial subsurface.</title>
        <authorList>
            <person name="Probst A.J."/>
            <person name="Ladd B."/>
            <person name="Jarett J.K."/>
            <person name="Geller-Mcgrath D.E."/>
            <person name="Sieber C.M."/>
            <person name="Emerson J.B."/>
            <person name="Anantharaman K."/>
            <person name="Thomas B.C."/>
            <person name="Malmstrom R."/>
            <person name="Stieglmeier M."/>
            <person name="Klingl A."/>
            <person name="Woyke T."/>
            <person name="Ryan C.M."/>
            <person name="Banfield J.F."/>
        </authorList>
    </citation>
    <scope>NUCLEOTIDE SEQUENCE [LARGE SCALE GENOMIC DNA]</scope>
    <source>
        <strain evidence="11">CG22_combo_CG10-13_8_21_14_all_38_20</strain>
    </source>
</reference>
<dbReference type="InterPro" id="IPR001967">
    <property type="entry name" value="Peptidase_S11_N"/>
</dbReference>
<dbReference type="GO" id="GO:0008360">
    <property type="term" value="P:regulation of cell shape"/>
    <property type="evidence" value="ECO:0007669"/>
    <property type="project" value="UniProtKB-KW"/>
</dbReference>
<evidence type="ECO:0000256" key="4">
    <source>
        <dbReference type="ARBA" id="ARBA00022960"/>
    </source>
</evidence>
<dbReference type="PRINTS" id="PR00725">
    <property type="entry name" value="DADACBPTASE1"/>
</dbReference>
<evidence type="ECO:0000256" key="9">
    <source>
        <dbReference type="RuleBase" id="RU004016"/>
    </source>
</evidence>
<proteinExistence type="inferred from homology"/>
<evidence type="ECO:0000259" key="10">
    <source>
        <dbReference type="Pfam" id="PF00768"/>
    </source>
</evidence>
<feature type="active site" description="Acyl-ester intermediate" evidence="7">
    <location>
        <position position="102"/>
    </location>
</feature>
<keyword evidence="5" id="KW-0573">Peptidoglycan synthesis</keyword>
<feature type="active site" evidence="7">
    <location>
        <position position="155"/>
    </location>
</feature>
<evidence type="ECO:0000256" key="5">
    <source>
        <dbReference type="ARBA" id="ARBA00022984"/>
    </source>
</evidence>
<feature type="binding site" evidence="8">
    <location>
        <position position="262"/>
    </location>
    <ligand>
        <name>substrate</name>
    </ligand>
</feature>
<evidence type="ECO:0000256" key="6">
    <source>
        <dbReference type="ARBA" id="ARBA00023316"/>
    </source>
</evidence>